<gene>
    <name evidence="1" type="ORF">ACFQL7_01065</name>
</gene>
<organism evidence="1 2">
    <name type="scientific">Halocatena marina</name>
    <dbReference type="NCBI Taxonomy" id="2934937"/>
    <lineage>
        <taxon>Archaea</taxon>
        <taxon>Methanobacteriati</taxon>
        <taxon>Methanobacteriota</taxon>
        <taxon>Stenosarchaea group</taxon>
        <taxon>Halobacteria</taxon>
        <taxon>Halobacteriales</taxon>
        <taxon>Natronomonadaceae</taxon>
        <taxon>Halocatena</taxon>
    </lineage>
</organism>
<comment type="caution">
    <text evidence="1">The sequence shown here is derived from an EMBL/GenBank/DDBJ whole genome shotgun (WGS) entry which is preliminary data.</text>
</comment>
<dbReference type="EMBL" id="JBHTAX010000001">
    <property type="protein sequence ID" value="MFC7188582.1"/>
    <property type="molecule type" value="Genomic_DNA"/>
</dbReference>
<keyword evidence="2" id="KW-1185">Reference proteome</keyword>
<dbReference type="AlphaFoldDB" id="A0ABD5YLH2"/>
<reference evidence="1 2" key="1">
    <citation type="journal article" date="2019" name="Int. J. Syst. Evol. Microbiol.">
        <title>The Global Catalogue of Microorganisms (GCM) 10K type strain sequencing project: providing services to taxonomists for standard genome sequencing and annotation.</title>
        <authorList>
            <consortium name="The Broad Institute Genomics Platform"/>
            <consortium name="The Broad Institute Genome Sequencing Center for Infectious Disease"/>
            <person name="Wu L."/>
            <person name="Ma J."/>
        </authorList>
    </citation>
    <scope>NUCLEOTIDE SEQUENCE [LARGE SCALE GENOMIC DNA]</scope>
    <source>
        <strain evidence="1 2">RDMS1</strain>
    </source>
</reference>
<name>A0ABD5YLH2_9EURY</name>
<accession>A0ABD5YLH2</accession>
<evidence type="ECO:0000313" key="1">
    <source>
        <dbReference type="EMBL" id="MFC7188582.1"/>
    </source>
</evidence>
<dbReference type="RefSeq" id="WP_248904033.1">
    <property type="nucleotide sequence ID" value="NZ_CP109979.1"/>
</dbReference>
<protein>
    <submittedName>
        <fullName evidence="1">Uncharacterized protein</fullName>
    </submittedName>
</protein>
<sequence length="115" mass="13006">MPVVEEEMVGENIDVSIRLDLYDDIYENTDKKIGISHPKSPASKWNYDFVGEIREIDSNERSILLDIGYGLVSAVYYSDDIDELIESDNITIGTRLYLPDVQADIISISNTNTTE</sequence>
<proteinExistence type="predicted"/>
<dbReference type="Proteomes" id="UP001596417">
    <property type="component" value="Unassembled WGS sequence"/>
</dbReference>
<dbReference type="GeneID" id="76198127"/>
<evidence type="ECO:0000313" key="2">
    <source>
        <dbReference type="Proteomes" id="UP001596417"/>
    </source>
</evidence>